<gene>
    <name evidence="1" type="ORF">CUNI_LOCUS11359</name>
</gene>
<comment type="caution">
    <text evidence="1">The sequence shown here is derived from an EMBL/GenBank/DDBJ whole genome shotgun (WGS) entry which is preliminary data.</text>
</comment>
<keyword evidence="2" id="KW-1185">Reference proteome</keyword>
<evidence type="ECO:0000313" key="1">
    <source>
        <dbReference type="EMBL" id="CAG5125801.1"/>
    </source>
</evidence>
<reference evidence="1" key="1">
    <citation type="submission" date="2021-04" db="EMBL/GenBank/DDBJ databases">
        <authorList>
            <consortium name="Molecular Ecology Group"/>
        </authorList>
    </citation>
    <scope>NUCLEOTIDE SEQUENCE</scope>
</reference>
<sequence length="75" mass="8237">TASYCFIVAPLHIPLILKKKTKLESKKETLSKQLAKLIEAAATPDYETKVPEKVAALTAEIQTISNGIETLLKLE</sequence>
<proteinExistence type="predicted"/>
<organism evidence="1 2">
    <name type="scientific">Candidula unifasciata</name>
    <dbReference type="NCBI Taxonomy" id="100452"/>
    <lineage>
        <taxon>Eukaryota</taxon>
        <taxon>Metazoa</taxon>
        <taxon>Spiralia</taxon>
        <taxon>Lophotrochozoa</taxon>
        <taxon>Mollusca</taxon>
        <taxon>Gastropoda</taxon>
        <taxon>Heterobranchia</taxon>
        <taxon>Euthyneura</taxon>
        <taxon>Panpulmonata</taxon>
        <taxon>Eupulmonata</taxon>
        <taxon>Stylommatophora</taxon>
        <taxon>Helicina</taxon>
        <taxon>Helicoidea</taxon>
        <taxon>Geomitridae</taxon>
        <taxon>Candidula</taxon>
    </lineage>
</organism>
<dbReference type="AlphaFoldDB" id="A0A8S3ZFL9"/>
<name>A0A8S3ZFL9_9EUPU</name>
<feature type="non-terminal residue" evidence="1">
    <location>
        <position position="75"/>
    </location>
</feature>
<evidence type="ECO:0000313" key="2">
    <source>
        <dbReference type="Proteomes" id="UP000678393"/>
    </source>
</evidence>
<accession>A0A8S3ZFL9</accession>
<dbReference type="EMBL" id="CAJHNH020002168">
    <property type="protein sequence ID" value="CAG5125801.1"/>
    <property type="molecule type" value="Genomic_DNA"/>
</dbReference>
<protein>
    <submittedName>
        <fullName evidence="1">Uncharacterized protein</fullName>
    </submittedName>
</protein>
<dbReference type="Proteomes" id="UP000678393">
    <property type="component" value="Unassembled WGS sequence"/>
</dbReference>